<gene>
    <name evidence="1" type="ORF">C361_06000</name>
</gene>
<dbReference type="AlphaFoldDB" id="A0A854Q5E5"/>
<comment type="caution">
    <text evidence="1">The sequence shown here is derived from an EMBL/GenBank/DDBJ whole genome shotgun (WGS) entry which is preliminary data.</text>
</comment>
<dbReference type="Proteomes" id="UP000199727">
    <property type="component" value="Unassembled WGS sequence"/>
</dbReference>
<protein>
    <submittedName>
        <fullName evidence="1">Uncharacterized protein</fullName>
    </submittedName>
</protein>
<reference evidence="1 2" key="1">
    <citation type="submission" date="2017-06" db="EMBL/GenBank/DDBJ databases">
        <title>Global population genomics of the pathogenic fungus Cryptococcus neoformans var. grubii.</title>
        <authorList>
            <person name="Cuomo C."/>
            <person name="Litvintseva A."/>
            <person name="Chen Y."/>
            <person name="Young S."/>
            <person name="Zeng Q."/>
            <person name="Chapman S."/>
            <person name="Gujja S."/>
            <person name="Saif S."/>
            <person name="Birren B."/>
        </authorList>
    </citation>
    <scope>NUCLEOTIDE SEQUENCE [LARGE SCALE GENOMIC DNA]</scope>
    <source>
        <strain evidence="1 2">Tu259-1</strain>
    </source>
</reference>
<proteinExistence type="predicted"/>
<evidence type="ECO:0000313" key="1">
    <source>
        <dbReference type="EMBL" id="OXG13858.1"/>
    </source>
</evidence>
<dbReference type="EMBL" id="AMKT01000078">
    <property type="protein sequence ID" value="OXG13858.1"/>
    <property type="molecule type" value="Genomic_DNA"/>
</dbReference>
<accession>A0A854Q5E5</accession>
<organism evidence="1 2">
    <name type="scientific">Cryptococcus neoformans Tu259-1</name>
    <dbReference type="NCBI Taxonomy" id="1230072"/>
    <lineage>
        <taxon>Eukaryota</taxon>
        <taxon>Fungi</taxon>
        <taxon>Dikarya</taxon>
        <taxon>Basidiomycota</taxon>
        <taxon>Agaricomycotina</taxon>
        <taxon>Tremellomycetes</taxon>
        <taxon>Tremellales</taxon>
        <taxon>Cryptococcaceae</taxon>
        <taxon>Cryptococcus</taxon>
        <taxon>Cryptococcus neoformans species complex</taxon>
    </lineage>
</organism>
<name>A0A854Q5E5_CRYNE</name>
<sequence length="50" mass="5340">MLSPIKTYLHQLSTDTSSFVLPTPYALGTDDRYTFQGVICTLTGVGACVG</sequence>
<evidence type="ECO:0000313" key="2">
    <source>
        <dbReference type="Proteomes" id="UP000199727"/>
    </source>
</evidence>